<comment type="caution">
    <text evidence="2">The sequence shown here is derived from an EMBL/GenBank/DDBJ whole genome shotgun (WGS) entry which is preliminary data.</text>
</comment>
<dbReference type="EMBL" id="DRWN01000068">
    <property type="protein sequence ID" value="HHK69110.1"/>
    <property type="molecule type" value="Genomic_DNA"/>
</dbReference>
<gene>
    <name evidence="2" type="ORF">ENM11_08210</name>
</gene>
<protein>
    <submittedName>
        <fullName evidence="2">Uncharacterized protein</fullName>
    </submittedName>
</protein>
<proteinExistence type="inferred from homology"/>
<organism evidence="2">
    <name type="scientific">Caldiarchaeum subterraneum</name>
    <dbReference type="NCBI Taxonomy" id="311458"/>
    <lineage>
        <taxon>Archaea</taxon>
        <taxon>Nitrososphaerota</taxon>
        <taxon>Candidatus Caldarchaeales</taxon>
        <taxon>Candidatus Caldarchaeaceae</taxon>
        <taxon>Candidatus Caldarchaeum</taxon>
    </lineage>
</organism>
<dbReference type="NCBIfam" id="NF011465">
    <property type="entry name" value="PRK14886.1-1"/>
    <property type="match status" value="1"/>
</dbReference>
<sequence>MVRVRVVKVAGYCFAVGAISLENTSHAAVVERVVKSLDSVQFINPERVFDWDVFDAALVNAVLVYGTAKQKARSLANEVLLRLAATTQLENAINRVGLRDGLKSAVFVAVAASEDEAIRLGRKLVELSGCRELELPAARIEDRLDEVVGFYGLDERQISAVQAKTRPEAVKLLVMKKIASTIL</sequence>
<evidence type="ECO:0000256" key="1">
    <source>
        <dbReference type="ARBA" id="ARBA00005546"/>
    </source>
</evidence>
<dbReference type="AlphaFoldDB" id="A0A7C5QAY7"/>
<dbReference type="InterPro" id="IPR013926">
    <property type="entry name" value="CGI121/TPRKB"/>
</dbReference>
<dbReference type="Gene3D" id="3.30.2380.10">
    <property type="entry name" value="CGI121/TPRKB"/>
    <property type="match status" value="1"/>
</dbReference>
<name>A0A7C5QAY7_CALS0</name>
<evidence type="ECO:0000313" key="2">
    <source>
        <dbReference type="EMBL" id="HHK69110.1"/>
    </source>
</evidence>
<dbReference type="SUPFAM" id="SSF143870">
    <property type="entry name" value="PF0523-like"/>
    <property type="match status" value="1"/>
</dbReference>
<comment type="similarity">
    <text evidence="1">Belongs to the CGI121/TPRKB family.</text>
</comment>
<reference evidence="2" key="1">
    <citation type="journal article" date="2020" name="mSystems">
        <title>Genome- and Community-Level Interaction Insights into Carbon Utilization and Element Cycling Functions of Hydrothermarchaeota in Hydrothermal Sediment.</title>
        <authorList>
            <person name="Zhou Z."/>
            <person name="Liu Y."/>
            <person name="Xu W."/>
            <person name="Pan J."/>
            <person name="Luo Z.H."/>
            <person name="Li M."/>
        </authorList>
    </citation>
    <scope>NUCLEOTIDE SEQUENCE [LARGE SCALE GENOMIC DNA]</scope>
    <source>
        <strain evidence="2">SpSt-1056</strain>
    </source>
</reference>
<accession>A0A7C5QAY7</accession>
<dbReference type="InterPro" id="IPR036504">
    <property type="entry name" value="CGI121/TPRKB_sf"/>
</dbReference>
<dbReference type="Pfam" id="PF08617">
    <property type="entry name" value="CGI-121"/>
    <property type="match status" value="1"/>
</dbReference>